<name>A0AAP9GTH3_9GAMM</name>
<accession>A0AAP9GTH3</accession>
<dbReference type="Proteomes" id="UP000405075">
    <property type="component" value="Chromosome"/>
</dbReference>
<dbReference type="EMBL" id="CP046045">
    <property type="protein sequence ID" value="QGM27263.1"/>
    <property type="molecule type" value="Genomic_DNA"/>
</dbReference>
<gene>
    <name evidence="1" type="ORF">GJD93_06045</name>
</gene>
<reference evidence="2" key="1">
    <citation type="submission" date="2019-11" db="EMBL/GenBank/DDBJ databases">
        <title>Escherichia coli 1916D6.</title>
        <authorList>
            <person name="Yao H."/>
            <person name="Du X."/>
            <person name="Yu R."/>
            <person name="Li A."/>
        </authorList>
    </citation>
    <scope>NUCLEOTIDE SEQUENCE [LARGE SCALE GENOMIC DNA]</scope>
    <source>
        <strain evidence="2">19110F47</strain>
    </source>
</reference>
<sequence>MAMFDTTQVPIQEPMYINGQLSQVWLMFFLRLSQVASVDDQVDLTEITQMAHQLPPQALQNQTLLDLSAIKDELYVAPIQQAAQDQIQPLQAVFLMPEFHAPLAIVPSSEILNDSI</sequence>
<proteinExistence type="predicted"/>
<dbReference type="RefSeq" id="WP_154320548.1">
    <property type="nucleotide sequence ID" value="NZ_CP046045.1"/>
</dbReference>
<evidence type="ECO:0000313" key="1">
    <source>
        <dbReference type="EMBL" id="QGM27263.1"/>
    </source>
</evidence>
<protein>
    <submittedName>
        <fullName evidence="1">Uncharacterized protein</fullName>
    </submittedName>
</protein>
<dbReference type="AlphaFoldDB" id="A0AAP9GTH3"/>
<evidence type="ECO:0000313" key="2">
    <source>
        <dbReference type="Proteomes" id="UP000405075"/>
    </source>
</evidence>
<organism evidence="1 2">
    <name type="scientific">Acinetobacter towneri</name>
    <dbReference type="NCBI Taxonomy" id="202956"/>
    <lineage>
        <taxon>Bacteria</taxon>
        <taxon>Pseudomonadati</taxon>
        <taxon>Pseudomonadota</taxon>
        <taxon>Gammaproteobacteria</taxon>
        <taxon>Moraxellales</taxon>
        <taxon>Moraxellaceae</taxon>
        <taxon>Acinetobacter</taxon>
    </lineage>
</organism>